<feature type="transmembrane region" description="Helical" evidence="2">
    <location>
        <begin position="405"/>
        <end position="428"/>
    </location>
</feature>
<keyword evidence="3" id="KW-0732">Signal</keyword>
<organism evidence="5 6">
    <name type="scientific">Apatococcus fuscideae</name>
    <dbReference type="NCBI Taxonomy" id="2026836"/>
    <lineage>
        <taxon>Eukaryota</taxon>
        <taxon>Viridiplantae</taxon>
        <taxon>Chlorophyta</taxon>
        <taxon>core chlorophytes</taxon>
        <taxon>Trebouxiophyceae</taxon>
        <taxon>Chlorellales</taxon>
        <taxon>Chlorellaceae</taxon>
        <taxon>Apatococcus</taxon>
    </lineage>
</organism>
<dbReference type="AlphaFoldDB" id="A0AAW1TAM7"/>
<feature type="chain" id="PRO_5043373995" description="SET domain-containing protein" evidence="3">
    <location>
        <begin position="21"/>
        <end position="642"/>
    </location>
</feature>
<feature type="compositionally biased region" description="Low complexity" evidence="1">
    <location>
        <begin position="174"/>
        <end position="188"/>
    </location>
</feature>
<evidence type="ECO:0000256" key="3">
    <source>
        <dbReference type="SAM" id="SignalP"/>
    </source>
</evidence>
<comment type="caution">
    <text evidence="5">The sequence shown here is derived from an EMBL/GenBank/DDBJ whole genome shotgun (WGS) entry which is preliminary data.</text>
</comment>
<dbReference type="PANTHER" id="PTHR13271">
    <property type="entry name" value="UNCHARACTERIZED PUTATIVE METHYLTRANSFERASE"/>
    <property type="match status" value="1"/>
</dbReference>
<name>A0AAW1TAM7_9CHLO</name>
<feature type="compositionally biased region" description="Low complexity" evidence="1">
    <location>
        <begin position="157"/>
        <end position="166"/>
    </location>
</feature>
<dbReference type="GO" id="GO:0005634">
    <property type="term" value="C:nucleus"/>
    <property type="evidence" value="ECO:0007669"/>
    <property type="project" value="TreeGrafter"/>
</dbReference>
<evidence type="ECO:0000313" key="6">
    <source>
        <dbReference type="Proteomes" id="UP001485043"/>
    </source>
</evidence>
<accession>A0AAW1TAM7</accession>
<evidence type="ECO:0000259" key="4">
    <source>
        <dbReference type="PROSITE" id="PS50280"/>
    </source>
</evidence>
<feature type="transmembrane region" description="Helical" evidence="2">
    <location>
        <begin position="379"/>
        <end position="398"/>
    </location>
</feature>
<keyword evidence="2" id="KW-0472">Membrane</keyword>
<dbReference type="EMBL" id="JALJOV010000219">
    <property type="protein sequence ID" value="KAK9865757.1"/>
    <property type="molecule type" value="Genomic_DNA"/>
</dbReference>
<keyword evidence="2" id="KW-1133">Transmembrane helix</keyword>
<dbReference type="CDD" id="cd10527">
    <property type="entry name" value="SET_LSMT"/>
    <property type="match status" value="1"/>
</dbReference>
<dbReference type="InterPro" id="IPR046341">
    <property type="entry name" value="SET_dom_sf"/>
</dbReference>
<gene>
    <name evidence="5" type="ORF">WJX84_003103</name>
</gene>
<evidence type="ECO:0000256" key="1">
    <source>
        <dbReference type="SAM" id="MobiDB-lite"/>
    </source>
</evidence>
<feature type="domain" description="SET" evidence="4">
    <location>
        <begin position="206"/>
        <end position="498"/>
    </location>
</feature>
<dbReference type="SUPFAM" id="SSF82199">
    <property type="entry name" value="SET domain"/>
    <property type="match status" value="1"/>
</dbReference>
<evidence type="ECO:0000313" key="5">
    <source>
        <dbReference type="EMBL" id="KAK9865757.1"/>
    </source>
</evidence>
<dbReference type="InterPro" id="IPR001214">
    <property type="entry name" value="SET_dom"/>
</dbReference>
<sequence>MPARASVVIILLQISAKVLIVATEQRFQQALSSPLEAAFYTAVLAAEPSQGLGLSIRPSACDLQYLVSSPQYAVYLGTSEEGTGVVKQTKYCASARICTGSFPGAPSPQTLVVASTVFIDAEVPSFQVAIQLAGCAQTDLPAPSVQYSEPGLHHQLQDAGRAAEAAADPRKAAQDQPPEAYPLQSPGSSSLLESSQLLTDINVWAPKVTLTTFPNGMRGLQAQEGFRQGENVMLFPWTRVLKVDNHQRRSPLPHLIPDAVWEAHFWQQYPYNAAVKLLHELSLGPRSRMHRYLEMLPEHVDMPWQWTLEELSELQNPTITAVATDQLNKMSAAWHVLNSEQVSMQNVTWPAFNWACSIIWSRSFGMDSLEGLDKPSHRLFLGLVTAIVLGGALLVACFKSSYRSWFRLLVLILTLILAFLSGAIQGLLLESGTPAHYIGLLPGVDLFNHQALLPQPNIYMSSPGQPGQWNWRRPLDRFVRITAATDLLPGQEVFISYGQKSNSDLLGGYGFLVPGNIWDTYQLANFPKQVAEAAASGLLPPVIAPDSPLVQHAASFGVPTLGMLGVDGNDVGRLQDLILPLLGPPRALEPGLAPPEQAAIAAWKVLGYACSQELSEKPTTLQEDEAALQAAATDIEWRFRSY</sequence>
<feature type="signal peptide" evidence="3">
    <location>
        <begin position="1"/>
        <end position="20"/>
    </location>
</feature>
<proteinExistence type="predicted"/>
<dbReference type="GO" id="GO:0016279">
    <property type="term" value="F:protein-lysine N-methyltransferase activity"/>
    <property type="evidence" value="ECO:0007669"/>
    <property type="project" value="TreeGrafter"/>
</dbReference>
<feature type="region of interest" description="Disordered" evidence="1">
    <location>
        <begin position="146"/>
        <end position="188"/>
    </location>
</feature>
<dbReference type="InterPro" id="IPR050600">
    <property type="entry name" value="SETD3_SETD6_MTase"/>
</dbReference>
<reference evidence="5 6" key="1">
    <citation type="journal article" date="2024" name="Nat. Commun.">
        <title>Phylogenomics reveals the evolutionary origins of lichenization in chlorophyte algae.</title>
        <authorList>
            <person name="Puginier C."/>
            <person name="Libourel C."/>
            <person name="Otte J."/>
            <person name="Skaloud P."/>
            <person name="Haon M."/>
            <person name="Grisel S."/>
            <person name="Petersen M."/>
            <person name="Berrin J.G."/>
            <person name="Delaux P.M."/>
            <person name="Dal Grande F."/>
            <person name="Keller J."/>
        </authorList>
    </citation>
    <scope>NUCLEOTIDE SEQUENCE [LARGE SCALE GENOMIC DNA]</scope>
    <source>
        <strain evidence="5 6">SAG 2523</strain>
    </source>
</reference>
<keyword evidence="2" id="KW-0812">Transmembrane</keyword>
<dbReference type="Proteomes" id="UP001485043">
    <property type="component" value="Unassembled WGS sequence"/>
</dbReference>
<dbReference type="PROSITE" id="PS50280">
    <property type="entry name" value="SET"/>
    <property type="match status" value="1"/>
</dbReference>
<dbReference type="Gene3D" id="3.90.1410.10">
    <property type="entry name" value="set domain protein methyltransferase, domain 1"/>
    <property type="match status" value="1"/>
</dbReference>
<evidence type="ECO:0000256" key="2">
    <source>
        <dbReference type="SAM" id="Phobius"/>
    </source>
</evidence>
<protein>
    <recommendedName>
        <fullName evidence="4">SET domain-containing protein</fullName>
    </recommendedName>
</protein>
<keyword evidence="6" id="KW-1185">Reference proteome</keyword>
<dbReference type="PANTHER" id="PTHR13271:SF34">
    <property type="entry name" value="N-LYSINE METHYLTRANSFERASE SETD6"/>
    <property type="match status" value="1"/>
</dbReference>